<evidence type="ECO:0000256" key="3">
    <source>
        <dbReference type="ARBA" id="ARBA00023163"/>
    </source>
</evidence>
<dbReference type="InterPro" id="IPR001647">
    <property type="entry name" value="HTH_TetR"/>
</dbReference>
<dbReference type="GO" id="GO:0003700">
    <property type="term" value="F:DNA-binding transcription factor activity"/>
    <property type="evidence" value="ECO:0007669"/>
    <property type="project" value="TreeGrafter"/>
</dbReference>
<dbReference type="PANTHER" id="PTHR30055">
    <property type="entry name" value="HTH-TYPE TRANSCRIPTIONAL REGULATOR RUTR"/>
    <property type="match status" value="1"/>
</dbReference>
<evidence type="ECO:0000256" key="4">
    <source>
        <dbReference type="PROSITE-ProRule" id="PRU00335"/>
    </source>
</evidence>
<dbReference type="SUPFAM" id="SSF46689">
    <property type="entry name" value="Homeodomain-like"/>
    <property type="match status" value="1"/>
</dbReference>
<evidence type="ECO:0000256" key="1">
    <source>
        <dbReference type="ARBA" id="ARBA00023015"/>
    </source>
</evidence>
<reference evidence="6 7" key="1">
    <citation type="submission" date="2017-10" db="EMBL/GenBank/DDBJ databases">
        <title>Sequencing the genomes of 1000 actinobacteria strains.</title>
        <authorList>
            <person name="Klenk H.-P."/>
        </authorList>
    </citation>
    <scope>NUCLEOTIDE SEQUENCE [LARGE SCALE GENOMIC DNA]</scope>
    <source>
        <strain evidence="6 7">DSM 21801</strain>
    </source>
</reference>
<dbReference type="Gene3D" id="1.10.357.10">
    <property type="entry name" value="Tetracycline Repressor, domain 2"/>
    <property type="match status" value="1"/>
</dbReference>
<evidence type="ECO:0000259" key="5">
    <source>
        <dbReference type="PROSITE" id="PS50977"/>
    </source>
</evidence>
<proteinExistence type="predicted"/>
<organism evidence="6 7">
    <name type="scientific">Serinibacter salmoneus</name>
    <dbReference type="NCBI Taxonomy" id="556530"/>
    <lineage>
        <taxon>Bacteria</taxon>
        <taxon>Bacillati</taxon>
        <taxon>Actinomycetota</taxon>
        <taxon>Actinomycetes</taxon>
        <taxon>Micrococcales</taxon>
        <taxon>Beutenbergiaceae</taxon>
        <taxon>Serinibacter</taxon>
    </lineage>
</organism>
<evidence type="ECO:0000256" key="2">
    <source>
        <dbReference type="ARBA" id="ARBA00023125"/>
    </source>
</evidence>
<dbReference type="EMBL" id="PDJD01000001">
    <property type="protein sequence ID" value="PFG20092.1"/>
    <property type="molecule type" value="Genomic_DNA"/>
</dbReference>
<keyword evidence="1" id="KW-0805">Transcription regulation</keyword>
<dbReference type="PROSITE" id="PS50977">
    <property type="entry name" value="HTH_TETR_2"/>
    <property type="match status" value="1"/>
</dbReference>
<gene>
    <name evidence="6" type="ORF">ATL40_1675</name>
</gene>
<sequence length="195" mass="21229">MGRGRRPAGEVRADVIHAVGHILLAEGLAGLTYERVARESGVSKATLYKAWASLGVLALDGYVHAVEDTLAFPDTGDIRADLAHQLHRFVTLMTTTPAGRLLPELIGRSQADPELSAAYRELYSSVRRRLATDRMAAAQRAGQIRDDVDVRVLVDQLWGAVYHRLLVPDEVVDHAFAEALLANVLDGVLVGESTR</sequence>
<dbReference type="InterPro" id="IPR009057">
    <property type="entry name" value="Homeodomain-like_sf"/>
</dbReference>
<name>A0A2A9D2C0_9MICO</name>
<dbReference type="RefSeq" id="WP_098469123.1">
    <property type="nucleotide sequence ID" value="NZ_PDJD01000001.1"/>
</dbReference>
<comment type="caution">
    <text evidence="6">The sequence shown here is derived from an EMBL/GenBank/DDBJ whole genome shotgun (WGS) entry which is preliminary data.</text>
</comment>
<evidence type="ECO:0000313" key="6">
    <source>
        <dbReference type="EMBL" id="PFG20092.1"/>
    </source>
</evidence>
<dbReference type="InterPro" id="IPR050109">
    <property type="entry name" value="HTH-type_TetR-like_transc_reg"/>
</dbReference>
<dbReference type="Proteomes" id="UP000224915">
    <property type="component" value="Unassembled WGS sequence"/>
</dbReference>
<protein>
    <submittedName>
        <fullName evidence="6">TetR family transcriptional regulator</fullName>
    </submittedName>
</protein>
<evidence type="ECO:0000313" key="7">
    <source>
        <dbReference type="Proteomes" id="UP000224915"/>
    </source>
</evidence>
<keyword evidence="2 4" id="KW-0238">DNA-binding</keyword>
<keyword evidence="3" id="KW-0804">Transcription</keyword>
<dbReference type="AlphaFoldDB" id="A0A2A9D2C0"/>
<dbReference type="InterPro" id="IPR036271">
    <property type="entry name" value="Tet_transcr_reg_TetR-rel_C_sf"/>
</dbReference>
<dbReference type="Gene3D" id="1.10.10.60">
    <property type="entry name" value="Homeodomain-like"/>
    <property type="match status" value="1"/>
</dbReference>
<dbReference type="OrthoDB" id="9796019at2"/>
<dbReference type="GO" id="GO:0000976">
    <property type="term" value="F:transcription cis-regulatory region binding"/>
    <property type="evidence" value="ECO:0007669"/>
    <property type="project" value="TreeGrafter"/>
</dbReference>
<accession>A0A2A9D2C0</accession>
<dbReference type="InterPro" id="IPR011075">
    <property type="entry name" value="TetR_C"/>
</dbReference>
<dbReference type="SUPFAM" id="SSF48498">
    <property type="entry name" value="Tetracyclin repressor-like, C-terminal domain"/>
    <property type="match status" value="1"/>
</dbReference>
<keyword evidence="7" id="KW-1185">Reference proteome</keyword>
<dbReference type="Pfam" id="PF16859">
    <property type="entry name" value="TetR_C_11"/>
    <property type="match status" value="1"/>
</dbReference>
<dbReference type="PANTHER" id="PTHR30055:SF148">
    <property type="entry name" value="TETR-FAMILY TRANSCRIPTIONAL REGULATOR"/>
    <property type="match status" value="1"/>
</dbReference>
<feature type="domain" description="HTH tetR-type" evidence="5">
    <location>
        <begin position="9"/>
        <end position="69"/>
    </location>
</feature>
<feature type="DNA-binding region" description="H-T-H motif" evidence="4">
    <location>
        <begin position="32"/>
        <end position="51"/>
    </location>
</feature>